<gene>
    <name evidence="1" type="ORF">LuPra_00808</name>
</gene>
<name>A0A143PIN7_LUTPR</name>
<dbReference type="EMBL" id="CP015136">
    <property type="protein sequence ID" value="AMY07634.1"/>
    <property type="molecule type" value="Genomic_DNA"/>
</dbReference>
<dbReference type="AlphaFoldDB" id="A0A143PIN7"/>
<reference evidence="1 2" key="1">
    <citation type="journal article" date="2016" name="Genome Announc.">
        <title>First Complete Genome Sequence of a Subdivision 6 Acidobacterium Strain.</title>
        <authorList>
            <person name="Huang S."/>
            <person name="Vieira S."/>
            <person name="Bunk B."/>
            <person name="Riedel T."/>
            <person name="Sproer C."/>
            <person name="Overmann J."/>
        </authorList>
    </citation>
    <scope>NUCLEOTIDE SEQUENCE [LARGE SCALE GENOMIC DNA]</scope>
    <source>
        <strain evidence="2">DSM 100886 HEG_-6_39</strain>
    </source>
</reference>
<dbReference type="Proteomes" id="UP000076079">
    <property type="component" value="Chromosome"/>
</dbReference>
<evidence type="ECO:0000313" key="1">
    <source>
        <dbReference type="EMBL" id="AMY07634.1"/>
    </source>
</evidence>
<keyword evidence="2" id="KW-1185">Reference proteome</keyword>
<dbReference type="RefSeq" id="WP_234800714.1">
    <property type="nucleotide sequence ID" value="NZ_CP015136.1"/>
</dbReference>
<proteinExistence type="predicted"/>
<dbReference type="SUPFAM" id="SSF63825">
    <property type="entry name" value="YWTD domain"/>
    <property type="match status" value="1"/>
</dbReference>
<sequence>MPLGGGPEEHVASGLMGVLNLVVGRRHLYFPAAGAGFGTIDAVDLRTGTQTTIARLGKPVGGGLALSPDERTLLVPLVNAEGSDLMLVEPVQH</sequence>
<dbReference type="KEGG" id="abac:LuPra_00808"/>
<reference evidence="2" key="2">
    <citation type="submission" date="2016-04" db="EMBL/GenBank/DDBJ databases">
        <title>First Complete Genome Sequence of a Subdivision 6 Acidobacterium.</title>
        <authorList>
            <person name="Huang S."/>
            <person name="Vieira S."/>
            <person name="Bunk B."/>
            <person name="Riedel T."/>
            <person name="Sproeer C."/>
            <person name="Overmann J."/>
        </authorList>
    </citation>
    <scope>NUCLEOTIDE SEQUENCE [LARGE SCALE GENOMIC DNA]</scope>
    <source>
        <strain evidence="2">DSM 100886 HEG_-6_39</strain>
    </source>
</reference>
<organism evidence="1 2">
    <name type="scientific">Luteitalea pratensis</name>
    <dbReference type="NCBI Taxonomy" id="1855912"/>
    <lineage>
        <taxon>Bacteria</taxon>
        <taxon>Pseudomonadati</taxon>
        <taxon>Acidobacteriota</taxon>
        <taxon>Vicinamibacteria</taxon>
        <taxon>Vicinamibacterales</taxon>
        <taxon>Vicinamibacteraceae</taxon>
        <taxon>Luteitalea</taxon>
    </lineage>
</organism>
<protein>
    <submittedName>
        <fullName evidence="1">Uncharacterized protein</fullName>
    </submittedName>
</protein>
<evidence type="ECO:0000313" key="2">
    <source>
        <dbReference type="Proteomes" id="UP000076079"/>
    </source>
</evidence>
<accession>A0A143PIN7</accession>